<comment type="caution">
    <text evidence="1">The sequence shown here is derived from an EMBL/GenBank/DDBJ whole genome shotgun (WGS) entry which is preliminary data.</text>
</comment>
<gene>
    <name evidence="1" type="ORF">KIN20_022833</name>
</gene>
<evidence type="ECO:0000313" key="2">
    <source>
        <dbReference type="Proteomes" id="UP001196413"/>
    </source>
</evidence>
<evidence type="ECO:0000313" key="1">
    <source>
        <dbReference type="EMBL" id="KAJ1363069.1"/>
    </source>
</evidence>
<protein>
    <submittedName>
        <fullName evidence="1">Uncharacterized protein</fullName>
    </submittedName>
</protein>
<reference evidence="1" key="1">
    <citation type="submission" date="2021-06" db="EMBL/GenBank/DDBJ databases">
        <title>Parelaphostrongylus tenuis whole genome reference sequence.</title>
        <authorList>
            <person name="Garwood T.J."/>
            <person name="Larsen P.A."/>
            <person name="Fountain-Jones N.M."/>
            <person name="Garbe J.R."/>
            <person name="Macchietto M.G."/>
            <person name="Kania S.A."/>
            <person name="Gerhold R.W."/>
            <person name="Richards J.E."/>
            <person name="Wolf T.M."/>
        </authorList>
    </citation>
    <scope>NUCLEOTIDE SEQUENCE</scope>
    <source>
        <strain evidence="1">MNPRO001-30</strain>
        <tissue evidence="1">Meninges</tissue>
    </source>
</reference>
<accession>A0AAD5QVJ2</accession>
<sequence>MSGGGYHWSGYDYIKHSLLFVGPVDDYKSCVRGILMEPLIYRVIIGSKQLVTGEDSVLGTSVILQNQNEVSCGHFEPLTEKIIVVAKFDKLLRGFMKMTQFGTSNWATGMPTEIYYFLDVADRNTSYNRTDLVEIEWEFIEEEKDICSNAPIFDPFRMNVSVIN</sequence>
<proteinExistence type="predicted"/>
<dbReference type="Proteomes" id="UP001196413">
    <property type="component" value="Unassembled WGS sequence"/>
</dbReference>
<name>A0AAD5QVJ2_PARTN</name>
<dbReference type="EMBL" id="JAHQIW010004602">
    <property type="protein sequence ID" value="KAJ1363069.1"/>
    <property type="molecule type" value="Genomic_DNA"/>
</dbReference>
<organism evidence="1 2">
    <name type="scientific">Parelaphostrongylus tenuis</name>
    <name type="common">Meningeal worm</name>
    <dbReference type="NCBI Taxonomy" id="148309"/>
    <lineage>
        <taxon>Eukaryota</taxon>
        <taxon>Metazoa</taxon>
        <taxon>Ecdysozoa</taxon>
        <taxon>Nematoda</taxon>
        <taxon>Chromadorea</taxon>
        <taxon>Rhabditida</taxon>
        <taxon>Rhabditina</taxon>
        <taxon>Rhabditomorpha</taxon>
        <taxon>Strongyloidea</taxon>
        <taxon>Metastrongylidae</taxon>
        <taxon>Parelaphostrongylus</taxon>
    </lineage>
</organism>
<dbReference type="AlphaFoldDB" id="A0AAD5QVJ2"/>
<keyword evidence="2" id="KW-1185">Reference proteome</keyword>